<name>A0ABY4GIF2_9BACI</name>
<dbReference type="Proteomes" id="UP000831537">
    <property type="component" value="Chromosome"/>
</dbReference>
<protein>
    <recommendedName>
        <fullName evidence="3">Sortilin N-terminal domain-containing protein</fullName>
    </recommendedName>
</protein>
<gene>
    <name evidence="1" type="ORF">MUN87_14690</name>
</gene>
<dbReference type="InterPro" id="IPR054817">
    <property type="entry name" value="Glycosyl_F510_1955-like"/>
</dbReference>
<evidence type="ECO:0008006" key="3">
    <source>
        <dbReference type="Google" id="ProtNLM"/>
    </source>
</evidence>
<organism evidence="1 2">
    <name type="scientific">Gracilibacillus salinarum</name>
    <dbReference type="NCBI Taxonomy" id="2932255"/>
    <lineage>
        <taxon>Bacteria</taxon>
        <taxon>Bacillati</taxon>
        <taxon>Bacillota</taxon>
        <taxon>Bacilli</taxon>
        <taxon>Bacillales</taxon>
        <taxon>Bacillaceae</taxon>
        <taxon>Gracilibacillus</taxon>
    </lineage>
</organism>
<sequence length="302" mass="34142">MKKIYITMFVFLLFLILISCSEKDTNTPFIKELEENISHVHGMGFNEEGNQILFGTHVGLRIYEDGTWYETTDQLNDYMGFVAVDKGFYTSGHPEMQSDLPNPIGIQKSVDGGRTLESIGFVGETDYHFMAVGYNSHDIFIYNPDKNSMLEKGYYISKDDGESWENVQASGIEGDLIEVAIHPKDSDYIAVSTTIGIFLSTDSGQQFSLLSEQSQGIGVYFSDEELFYSTYENTANLYSLHLDSNKQIALSLPELAEDAPLFMAQNPANRKEFAFYTMNGQLYISQDGYKSWKQILYDGSDH</sequence>
<reference evidence="1 2" key="1">
    <citation type="submission" date="2022-04" db="EMBL/GenBank/DDBJ databases">
        <title>Gracilibacillus sp. isolated from saltern.</title>
        <authorList>
            <person name="Won M."/>
            <person name="Lee C.-M."/>
            <person name="Woen H.-Y."/>
            <person name="Kwon S.-W."/>
        </authorList>
    </citation>
    <scope>NUCLEOTIDE SEQUENCE [LARGE SCALE GENOMIC DNA]</scope>
    <source>
        <strain evidence="1 2">SSPM10-3</strain>
    </source>
</reference>
<proteinExistence type="predicted"/>
<dbReference type="Gene3D" id="2.130.10.10">
    <property type="entry name" value="YVTN repeat-like/Quinoprotein amine dehydrogenase"/>
    <property type="match status" value="1"/>
</dbReference>
<evidence type="ECO:0000313" key="1">
    <source>
        <dbReference type="EMBL" id="UOQ83973.1"/>
    </source>
</evidence>
<evidence type="ECO:0000313" key="2">
    <source>
        <dbReference type="Proteomes" id="UP000831537"/>
    </source>
</evidence>
<dbReference type="EMBL" id="CP095071">
    <property type="protein sequence ID" value="UOQ83973.1"/>
    <property type="molecule type" value="Genomic_DNA"/>
</dbReference>
<dbReference type="PROSITE" id="PS51257">
    <property type="entry name" value="PROKAR_LIPOPROTEIN"/>
    <property type="match status" value="1"/>
</dbReference>
<keyword evidence="2" id="KW-1185">Reference proteome</keyword>
<dbReference type="NCBIfam" id="NF045728">
    <property type="entry name" value="glycosyl_F510_1955"/>
    <property type="match status" value="1"/>
</dbReference>
<dbReference type="RefSeq" id="WP_244741274.1">
    <property type="nucleotide sequence ID" value="NZ_CP095071.1"/>
</dbReference>
<dbReference type="SUPFAM" id="SSF110296">
    <property type="entry name" value="Oligoxyloglucan reducing end-specific cellobiohydrolase"/>
    <property type="match status" value="1"/>
</dbReference>
<dbReference type="InterPro" id="IPR015943">
    <property type="entry name" value="WD40/YVTN_repeat-like_dom_sf"/>
</dbReference>
<accession>A0ABY4GIF2</accession>